<dbReference type="InterPro" id="IPR002772">
    <property type="entry name" value="Glyco_hydro_3_C"/>
</dbReference>
<evidence type="ECO:0000256" key="7">
    <source>
        <dbReference type="SAM" id="SignalP"/>
    </source>
</evidence>
<evidence type="ECO:0000256" key="6">
    <source>
        <dbReference type="ARBA" id="ARBA00023295"/>
    </source>
</evidence>
<keyword evidence="2" id="KW-0964">Secreted</keyword>
<reference evidence="9" key="1">
    <citation type="submission" date="2023-07" db="EMBL/GenBank/DDBJ databases">
        <title>A chromosome-level genome assembly of Lolium multiflorum.</title>
        <authorList>
            <person name="Chen Y."/>
            <person name="Copetti D."/>
            <person name="Kolliker R."/>
            <person name="Studer B."/>
        </authorList>
    </citation>
    <scope>NUCLEOTIDE SEQUENCE</scope>
    <source>
        <strain evidence="9">02402/16</strain>
        <tissue evidence="9">Leaf</tissue>
    </source>
</reference>
<keyword evidence="3 7" id="KW-0732">Signal</keyword>
<dbReference type="GO" id="GO:0009044">
    <property type="term" value="F:xylan 1,4-beta-xylosidase activity"/>
    <property type="evidence" value="ECO:0007669"/>
    <property type="project" value="InterPro"/>
</dbReference>
<protein>
    <recommendedName>
        <fullName evidence="8">Fibronectin type III-like domain-containing protein</fullName>
    </recommendedName>
</protein>
<evidence type="ECO:0000259" key="8">
    <source>
        <dbReference type="SMART" id="SM01217"/>
    </source>
</evidence>
<dbReference type="EMBL" id="JAUUTY010000002">
    <property type="protein sequence ID" value="KAK1684377.1"/>
    <property type="molecule type" value="Genomic_DNA"/>
</dbReference>
<comment type="subcellular location">
    <subcellularLocation>
        <location evidence="1">Secreted</location>
    </subcellularLocation>
</comment>
<evidence type="ECO:0000313" key="10">
    <source>
        <dbReference type="Proteomes" id="UP001231189"/>
    </source>
</evidence>
<dbReference type="Pfam" id="PF01915">
    <property type="entry name" value="Glyco_hydro_3_C"/>
    <property type="match status" value="1"/>
</dbReference>
<dbReference type="GO" id="GO:0046556">
    <property type="term" value="F:alpha-L-arabinofuranosidase activity"/>
    <property type="evidence" value="ECO:0007669"/>
    <property type="project" value="TreeGrafter"/>
</dbReference>
<dbReference type="AlphaFoldDB" id="A0AAD8WXA4"/>
<dbReference type="PANTHER" id="PTHR42721:SF1">
    <property type="entry name" value="BETA-D-XYLOSIDASE 6-RELATED"/>
    <property type="match status" value="1"/>
</dbReference>
<evidence type="ECO:0000313" key="9">
    <source>
        <dbReference type="EMBL" id="KAK1684377.1"/>
    </source>
</evidence>
<keyword evidence="10" id="KW-1185">Reference proteome</keyword>
<dbReference type="Pfam" id="PF00933">
    <property type="entry name" value="Glyco_hydro_3"/>
    <property type="match status" value="1"/>
</dbReference>
<dbReference type="InterPro" id="IPR036962">
    <property type="entry name" value="Glyco_hydro_3_N_sf"/>
</dbReference>
<dbReference type="PRINTS" id="PR00133">
    <property type="entry name" value="GLHYDRLASE3"/>
</dbReference>
<dbReference type="InterPro" id="IPR044993">
    <property type="entry name" value="BXL"/>
</dbReference>
<comment type="caution">
    <text evidence="9">The sequence shown here is derived from an EMBL/GenBank/DDBJ whole genome shotgun (WGS) entry which is preliminary data.</text>
</comment>
<dbReference type="GO" id="GO:0005576">
    <property type="term" value="C:extracellular region"/>
    <property type="evidence" value="ECO:0007669"/>
    <property type="project" value="UniProtKB-SubCell"/>
</dbReference>
<dbReference type="Pfam" id="PF14310">
    <property type="entry name" value="Fn3-like"/>
    <property type="match status" value="1"/>
</dbReference>
<dbReference type="InterPro" id="IPR013783">
    <property type="entry name" value="Ig-like_fold"/>
</dbReference>
<dbReference type="InterPro" id="IPR017853">
    <property type="entry name" value="GH"/>
</dbReference>
<sequence>MYPHFLLLLLLTVAGAGAATPPNAYPCASAAANSYPFCNASLSFPARARALVSLLTLDEKIAQLSNTAAGAPRLGVPPYQWWSESLHGLADNGPGVNFSSGPVARATMFPQVILSAASFNRSLWRAVAEAVAVEARAMHNAGQAGLTYWAPNINVFRDPRWGRGQETPGEDPAVIAAYSVEYVKGFQGEYGDGKEGRMMLSACCKHYVAYDLEKWEGFTRYTFNAKVNAQDFEDTYEPPFKSCIQEGRASCLMCSYNQVNGVPACARKDLLQKIRNEWGFQGYIVSDCDAVGIIREYQSYTSSDEDSVAIVLKAGMDINCGSFLVLRTKSALETGKIQEEDINRALFNLFSLQLRLGLFDKASGNQWFTQLGPSNICTKEHRELATEAVRQGTVLLKNDNNFLPLKRSEVSHIAIIGPAAADSYLMGGDYTGVPCDPITFLKGMKAFVPQTTVAAGCKDVSCNSTEGFGEAIEAARRADIVVVIAGLNLTQETEDLDRVSLLLPGKQMDLVNSVASVTKKPIVLVITGGGPVDVSFAKHDERIASILWIGYPGEVGGQVLPEILFGEYNPGGKLPITWYPESFTAVPMTDMNMRADPSRGYPGRTYRFYTGDVVYGFGYGLSYSKYSYNIVGAPRTISLSRSSSPSLISRKPAYTRRDGLDYVQVEDIASCESLTFSVHISVSNDGAMDGSHALLLFARSKSIAPGFPLKQLVAFERVYTDAGRSTNVEIMVDPCKLMSAANTEGRRVLLLGSHHLMIFDEGPSKKRRGRPANVGHFQDEVGPDQSLRIVFKLTLSRLLIPQDFIKWFGEIPSNIIVRSNTGLAHHAVLHWQAVSKLCNKHPKIKKTKAIKSLIYKVEARRLPAGRRSTPEKAHVDEDLVIDAELDDLAANEVARG</sequence>
<evidence type="ECO:0000256" key="5">
    <source>
        <dbReference type="ARBA" id="ARBA00023180"/>
    </source>
</evidence>
<dbReference type="Gene3D" id="3.40.50.1700">
    <property type="entry name" value="Glycoside hydrolase family 3 C-terminal domain"/>
    <property type="match status" value="1"/>
</dbReference>
<organism evidence="9 10">
    <name type="scientific">Lolium multiflorum</name>
    <name type="common">Italian ryegrass</name>
    <name type="synonym">Lolium perenne subsp. multiflorum</name>
    <dbReference type="NCBI Taxonomy" id="4521"/>
    <lineage>
        <taxon>Eukaryota</taxon>
        <taxon>Viridiplantae</taxon>
        <taxon>Streptophyta</taxon>
        <taxon>Embryophyta</taxon>
        <taxon>Tracheophyta</taxon>
        <taxon>Spermatophyta</taxon>
        <taxon>Magnoliopsida</taxon>
        <taxon>Liliopsida</taxon>
        <taxon>Poales</taxon>
        <taxon>Poaceae</taxon>
        <taxon>BOP clade</taxon>
        <taxon>Pooideae</taxon>
        <taxon>Poodae</taxon>
        <taxon>Poeae</taxon>
        <taxon>Poeae Chloroplast Group 2 (Poeae type)</taxon>
        <taxon>Loliodinae</taxon>
        <taxon>Loliinae</taxon>
        <taxon>Lolium</taxon>
    </lineage>
</organism>
<evidence type="ECO:0000256" key="3">
    <source>
        <dbReference type="ARBA" id="ARBA00022729"/>
    </source>
</evidence>
<dbReference type="SUPFAM" id="SSF51445">
    <property type="entry name" value="(Trans)glycosidases"/>
    <property type="match status" value="1"/>
</dbReference>
<dbReference type="SMART" id="SM01217">
    <property type="entry name" value="Fn3_like"/>
    <property type="match status" value="1"/>
</dbReference>
<dbReference type="GO" id="GO:0031222">
    <property type="term" value="P:arabinan catabolic process"/>
    <property type="evidence" value="ECO:0007669"/>
    <property type="project" value="TreeGrafter"/>
</dbReference>
<keyword evidence="5" id="KW-0325">Glycoprotein</keyword>
<dbReference type="SUPFAM" id="SSF52279">
    <property type="entry name" value="Beta-D-glucan exohydrolase, C-terminal domain"/>
    <property type="match status" value="1"/>
</dbReference>
<dbReference type="Gene3D" id="3.20.20.300">
    <property type="entry name" value="Glycoside hydrolase, family 3, N-terminal domain"/>
    <property type="match status" value="1"/>
</dbReference>
<evidence type="ECO:0000256" key="1">
    <source>
        <dbReference type="ARBA" id="ARBA00004613"/>
    </source>
</evidence>
<evidence type="ECO:0000256" key="2">
    <source>
        <dbReference type="ARBA" id="ARBA00022525"/>
    </source>
</evidence>
<feature type="signal peptide" evidence="7">
    <location>
        <begin position="1"/>
        <end position="18"/>
    </location>
</feature>
<dbReference type="FunFam" id="3.20.20.300:FF:000004">
    <property type="entry name" value="probable beta-D-xylosidase 7"/>
    <property type="match status" value="1"/>
</dbReference>
<keyword evidence="4" id="KW-0378">Hydrolase</keyword>
<dbReference type="Proteomes" id="UP001231189">
    <property type="component" value="Unassembled WGS sequence"/>
</dbReference>
<dbReference type="PANTHER" id="PTHR42721">
    <property type="entry name" value="SUGAR HYDROLASE-RELATED"/>
    <property type="match status" value="1"/>
</dbReference>
<proteinExistence type="predicted"/>
<feature type="domain" description="Fibronectin type III-like" evidence="8">
    <location>
        <begin position="692"/>
        <end position="765"/>
    </location>
</feature>
<gene>
    <name evidence="9" type="ORF">QYE76_045225</name>
</gene>
<keyword evidence="6" id="KW-0326">Glycosidase</keyword>
<dbReference type="InterPro" id="IPR001764">
    <property type="entry name" value="Glyco_hydro_3_N"/>
</dbReference>
<evidence type="ECO:0000256" key="4">
    <source>
        <dbReference type="ARBA" id="ARBA00022801"/>
    </source>
</evidence>
<accession>A0AAD8WXA4</accession>
<dbReference type="InterPro" id="IPR026891">
    <property type="entry name" value="Fn3-like"/>
</dbReference>
<dbReference type="Gene3D" id="2.60.40.10">
    <property type="entry name" value="Immunoglobulins"/>
    <property type="match status" value="1"/>
</dbReference>
<name>A0AAD8WXA4_LOLMU</name>
<dbReference type="InterPro" id="IPR036881">
    <property type="entry name" value="Glyco_hydro_3_C_sf"/>
</dbReference>
<dbReference type="FunFam" id="3.40.50.1700:FF:000001">
    <property type="entry name" value="probable beta-D-xylosidase 2"/>
    <property type="match status" value="1"/>
</dbReference>
<feature type="chain" id="PRO_5041898528" description="Fibronectin type III-like domain-containing protein" evidence="7">
    <location>
        <begin position="19"/>
        <end position="896"/>
    </location>
</feature>
<dbReference type="GO" id="GO:0045493">
    <property type="term" value="P:xylan catabolic process"/>
    <property type="evidence" value="ECO:0007669"/>
    <property type="project" value="InterPro"/>
</dbReference>